<reference evidence="7" key="1">
    <citation type="submission" date="2022-01" db="UniProtKB">
        <authorList>
            <consortium name="EnsemblMetazoa"/>
        </authorList>
    </citation>
    <scope>IDENTIFICATION</scope>
</reference>
<feature type="repeat" description="WD" evidence="5">
    <location>
        <begin position="193"/>
        <end position="234"/>
    </location>
</feature>
<dbReference type="InterPro" id="IPR036322">
    <property type="entry name" value="WD40_repeat_dom_sf"/>
</dbReference>
<evidence type="ECO:0000256" key="1">
    <source>
        <dbReference type="ARBA" id="ARBA00004604"/>
    </source>
</evidence>
<dbReference type="InterPro" id="IPR020472">
    <property type="entry name" value="WD40_PAC1"/>
</dbReference>
<evidence type="ECO:0000313" key="8">
    <source>
        <dbReference type="Proteomes" id="UP000494040"/>
    </source>
</evidence>
<dbReference type="RefSeq" id="XP_014245742.1">
    <property type="nucleotide sequence ID" value="XM_014390256.2"/>
</dbReference>
<dbReference type="InterPro" id="IPR001680">
    <property type="entry name" value="WD40_rpt"/>
</dbReference>
<dbReference type="PRINTS" id="PR00320">
    <property type="entry name" value="GPROTEINBRPT"/>
</dbReference>
<dbReference type="KEGG" id="clec:106664497"/>
<dbReference type="CDD" id="cd00200">
    <property type="entry name" value="WD40"/>
    <property type="match status" value="2"/>
</dbReference>
<evidence type="ECO:0000313" key="7">
    <source>
        <dbReference type="EnsemblMetazoa" id="XP_014245742.1"/>
    </source>
</evidence>
<name>A0A8I6TD81_CIMLE</name>
<comment type="subcellular location">
    <subcellularLocation>
        <location evidence="1">Nucleus</location>
        <location evidence="1">Nucleolus</location>
    </subcellularLocation>
</comment>
<dbReference type="GO" id="GO:0032040">
    <property type="term" value="C:small-subunit processome"/>
    <property type="evidence" value="ECO:0007669"/>
    <property type="project" value="InterPro"/>
</dbReference>
<dbReference type="InterPro" id="IPR015943">
    <property type="entry name" value="WD40/YVTN_repeat-like_dom_sf"/>
</dbReference>
<sequence>MSPPQLKEFYTPQTTHKAFFTGGNVQLTSPGDKLLCQCTTTVKIVDVQSGIVSGFIGEEESLDEDSVDDLVITFGLSKDDKQVVTAHKSGLLKLWDLSENKLLKQWKSIHKGHVAVIEFSTDSDVLATGGSDSSLKLWNLKHHSCTHNLKGVQGVFSIVKFFMKSDVPYIFGAGDDYCIKGWNIVTSQIKKSLSGHYSKITGLEISHCSSYIVSGSRDKVLILWEFSSGKQLKVIPLYESIEALVLLPKKITIPGADVQFKNSVFVAVAGEKGSVKIWDVKEARQLFTQKNSLISPAKEQGGLAVTQLLYNKATNTFAVVSADHNIIFHLFDDFSCRQQLIGFSDEILDLVILGIEETHLAVATNSNDIKLYNLSNMNCQLLVGHTDLVVALASTPANPDLFASSSKDNSMRLWCLKDGNAYCVASGMIHSSSVGAVAFSQLKQKFVLSGSQDTTLKLWKLPKELSHDETVTLTVKMAKVVHEKEINEISVAPNDKIIATASMDKTAKLWSAEDLTLLGTLRGHKRGVWSVNFSSMDQVVLTTSADAMIKIWAISDLSCLKTLEGHDASVMKGLFVSRGMQVLSIGGDGLLKLWNLKTSECINSFDHHYGKIWAIAISKSEDKLITGGSDSQLIIWKDVTEEKKLEEVRKLQEKALMEQQLANLMQADDLLNALKLALTLDRPATVLKIIQDVIKRGETGLPETILQLDNYEKKQLMTCVAHWNTNSKFCYPAQVIVSIMLDDIVHGNLEIERRILETIIAYTEKHFKRLSEEFQALHILDYTKLIMKPTSKNHIV</sequence>
<dbReference type="PROSITE" id="PS00678">
    <property type="entry name" value="WD_REPEATS_1"/>
    <property type="match status" value="3"/>
</dbReference>
<keyword evidence="3" id="KW-0677">Repeat</keyword>
<keyword evidence="4" id="KW-0539">Nucleus</keyword>
<keyword evidence="2 5" id="KW-0853">WD repeat</keyword>
<dbReference type="GO" id="GO:0030686">
    <property type="term" value="C:90S preribosome"/>
    <property type="evidence" value="ECO:0007669"/>
    <property type="project" value="TreeGrafter"/>
</dbReference>
<evidence type="ECO:0000256" key="3">
    <source>
        <dbReference type="ARBA" id="ARBA00022737"/>
    </source>
</evidence>
<dbReference type="SUPFAM" id="SSF50978">
    <property type="entry name" value="WD40 repeat-like"/>
    <property type="match status" value="2"/>
</dbReference>
<dbReference type="PROSITE" id="PS50294">
    <property type="entry name" value="WD_REPEATS_REGION"/>
    <property type="match status" value="7"/>
</dbReference>
<feature type="repeat" description="WD" evidence="5">
    <location>
        <begin position="107"/>
        <end position="148"/>
    </location>
</feature>
<dbReference type="EnsemblMetazoa" id="XM_014390256.2">
    <property type="protein sequence ID" value="XP_014245742.1"/>
    <property type="gene ID" value="LOC106664497"/>
</dbReference>
<evidence type="ECO:0000259" key="6">
    <source>
        <dbReference type="Pfam" id="PF08625"/>
    </source>
</evidence>
<evidence type="ECO:0000256" key="2">
    <source>
        <dbReference type="ARBA" id="ARBA00022574"/>
    </source>
</evidence>
<dbReference type="PANTHER" id="PTHR19854:SF15">
    <property type="entry name" value="TRANSDUCIN BETA-LIKE PROTEIN 3"/>
    <property type="match status" value="1"/>
</dbReference>
<dbReference type="SMART" id="SM00320">
    <property type="entry name" value="WD40"/>
    <property type="match status" value="12"/>
</dbReference>
<dbReference type="GeneID" id="106664497"/>
<dbReference type="OMA" id="PYVQRHF"/>
<feature type="repeat" description="WD" evidence="5">
    <location>
        <begin position="521"/>
        <end position="562"/>
    </location>
</feature>
<feature type="repeat" description="WD" evidence="5">
    <location>
        <begin position="563"/>
        <end position="604"/>
    </location>
</feature>
<dbReference type="PROSITE" id="PS50082">
    <property type="entry name" value="WD_REPEATS_2"/>
    <property type="match status" value="8"/>
</dbReference>
<dbReference type="Pfam" id="PF08625">
    <property type="entry name" value="Utp13"/>
    <property type="match status" value="1"/>
</dbReference>
<feature type="domain" description="U3 small nucleolar RNA-associated protein 13 C-terminal" evidence="6">
    <location>
        <begin position="658"/>
        <end position="783"/>
    </location>
</feature>
<dbReference type="InterPro" id="IPR013934">
    <property type="entry name" value="Utp13_C"/>
</dbReference>
<keyword evidence="8" id="KW-1185">Reference proteome</keyword>
<dbReference type="OrthoDB" id="5414888at2759"/>
<proteinExistence type="predicted"/>
<dbReference type="PANTHER" id="PTHR19854">
    <property type="entry name" value="TRANSDUCIN BETA-LIKE 3"/>
    <property type="match status" value="1"/>
</dbReference>
<dbReference type="Pfam" id="PF00400">
    <property type="entry name" value="WD40"/>
    <property type="match status" value="8"/>
</dbReference>
<protein>
    <recommendedName>
        <fullName evidence="6">U3 small nucleolar RNA-associated protein 13 C-terminal domain-containing protein</fullName>
    </recommendedName>
</protein>
<evidence type="ECO:0000256" key="4">
    <source>
        <dbReference type="ARBA" id="ARBA00023242"/>
    </source>
</evidence>
<feature type="repeat" description="WD" evidence="5">
    <location>
        <begin position="430"/>
        <end position="461"/>
    </location>
</feature>
<feature type="repeat" description="WD" evidence="5">
    <location>
        <begin position="382"/>
        <end position="424"/>
    </location>
</feature>
<dbReference type="GO" id="GO:0034511">
    <property type="term" value="F:U3 snoRNA binding"/>
    <property type="evidence" value="ECO:0007669"/>
    <property type="project" value="TreeGrafter"/>
</dbReference>
<dbReference type="GO" id="GO:0000472">
    <property type="term" value="P:endonucleolytic cleavage to generate mature 5'-end of SSU-rRNA from (SSU-rRNA, 5.8S rRNA, LSU-rRNA)"/>
    <property type="evidence" value="ECO:0007669"/>
    <property type="project" value="TreeGrafter"/>
</dbReference>
<dbReference type="InterPro" id="IPR019775">
    <property type="entry name" value="WD40_repeat_CS"/>
</dbReference>
<feature type="repeat" description="WD" evidence="5">
    <location>
        <begin position="479"/>
        <end position="520"/>
    </location>
</feature>
<organism evidence="7 8">
    <name type="scientific">Cimex lectularius</name>
    <name type="common">Bed bug</name>
    <name type="synonym">Acanthia lectularia</name>
    <dbReference type="NCBI Taxonomy" id="79782"/>
    <lineage>
        <taxon>Eukaryota</taxon>
        <taxon>Metazoa</taxon>
        <taxon>Ecdysozoa</taxon>
        <taxon>Arthropoda</taxon>
        <taxon>Hexapoda</taxon>
        <taxon>Insecta</taxon>
        <taxon>Pterygota</taxon>
        <taxon>Neoptera</taxon>
        <taxon>Paraneoptera</taxon>
        <taxon>Hemiptera</taxon>
        <taxon>Heteroptera</taxon>
        <taxon>Panheteroptera</taxon>
        <taxon>Cimicomorpha</taxon>
        <taxon>Cimicidae</taxon>
        <taxon>Cimex</taxon>
    </lineage>
</organism>
<dbReference type="Proteomes" id="UP000494040">
    <property type="component" value="Unassembled WGS sequence"/>
</dbReference>
<accession>A0A8I6TD81</accession>
<dbReference type="Gene3D" id="2.130.10.10">
    <property type="entry name" value="YVTN repeat-like/Quinoprotein amine dehydrogenase"/>
    <property type="match status" value="4"/>
</dbReference>
<dbReference type="AlphaFoldDB" id="A0A8I6TD81"/>
<dbReference type="GO" id="GO:0000480">
    <property type="term" value="P:endonucleolytic cleavage in 5'-ETS of tricistronic rRNA transcript (SSU-rRNA, 5.8S rRNA, LSU-rRNA)"/>
    <property type="evidence" value="ECO:0007669"/>
    <property type="project" value="TreeGrafter"/>
</dbReference>
<feature type="repeat" description="WD" evidence="5">
    <location>
        <begin position="605"/>
        <end position="637"/>
    </location>
</feature>
<evidence type="ECO:0000256" key="5">
    <source>
        <dbReference type="PROSITE-ProRule" id="PRU00221"/>
    </source>
</evidence>